<comment type="subcellular location">
    <subcellularLocation>
        <location evidence="1 9">Cytoplasm</location>
    </subcellularLocation>
</comment>
<dbReference type="Pfam" id="PF01920">
    <property type="entry name" value="Prefoldin_2"/>
    <property type="match status" value="1"/>
</dbReference>
<dbReference type="AlphaFoldDB" id="R7PQS0"/>
<dbReference type="PANTHER" id="PTHR21431">
    <property type="entry name" value="PREFOLDIN SUBUNIT 6"/>
    <property type="match status" value="1"/>
</dbReference>
<dbReference type="InterPro" id="IPR002777">
    <property type="entry name" value="PFD_beta-like"/>
</dbReference>
<evidence type="ECO:0000256" key="9">
    <source>
        <dbReference type="HAMAP-Rule" id="MF_00307"/>
    </source>
</evidence>
<evidence type="ECO:0000256" key="3">
    <source>
        <dbReference type="ARBA" id="ARBA00011716"/>
    </source>
</evidence>
<name>R7PQS0_METSM</name>
<evidence type="ECO:0000256" key="2">
    <source>
        <dbReference type="ARBA" id="ARBA00008045"/>
    </source>
</evidence>
<comment type="subunit">
    <text evidence="3 9">Heterohexamer of two alpha and four beta subunits.</text>
</comment>
<dbReference type="GO" id="GO:0005737">
    <property type="term" value="C:cytoplasm"/>
    <property type="evidence" value="ECO:0007669"/>
    <property type="project" value="UniProtKB-SubCell"/>
</dbReference>
<dbReference type="Gene3D" id="1.10.287.370">
    <property type="match status" value="1"/>
</dbReference>
<sequence length="116" mass="13487">MEIPENIQHQLNQFQQLQQQAQAVTMQIQNVEVQIQESETALEELNKTDENAEVFKQAGNLLIKVDYAQAVEDMNEKLETLKLRKQTMARQEERVMKKLEEMQTNIQVAMQGLQGE</sequence>
<dbReference type="GO" id="GO:0006457">
    <property type="term" value="P:protein folding"/>
    <property type="evidence" value="ECO:0007669"/>
    <property type="project" value="UniProtKB-UniRule"/>
</dbReference>
<keyword evidence="6 9" id="KW-0143">Chaperone</keyword>
<dbReference type="EMBL" id="CBKP010000006">
    <property type="protein sequence ID" value="CDF28288.1"/>
    <property type="molecule type" value="Genomic_DNA"/>
</dbReference>
<keyword evidence="10" id="KW-0175">Coiled coil</keyword>
<evidence type="ECO:0000256" key="10">
    <source>
        <dbReference type="SAM" id="Coils"/>
    </source>
</evidence>
<proteinExistence type="inferred from homology"/>
<protein>
    <recommendedName>
        <fullName evidence="4 9">Prefoldin subunit beta</fullName>
    </recommendedName>
    <alternativeName>
        <fullName evidence="8 9">GimC subunit beta</fullName>
    </alternativeName>
</protein>
<dbReference type="Proteomes" id="UP000018189">
    <property type="component" value="Unassembled WGS sequence"/>
</dbReference>
<reference evidence="11" key="1">
    <citation type="submission" date="2012-11" db="EMBL/GenBank/DDBJ databases">
        <title>Dependencies among metagenomic species, viruses, plasmids and units of genetic variation.</title>
        <authorList>
            <person name="Nielsen H.B."/>
            <person name="Almeida M."/>
            <person name="Juncker A.S."/>
            <person name="Rasmussen S."/>
            <person name="Li J."/>
            <person name="Sunagawa S."/>
            <person name="Plichta D."/>
            <person name="Gautier L."/>
            <person name="Le Chatelier E."/>
            <person name="Peletier E."/>
            <person name="Bonde I."/>
            <person name="Nielsen T."/>
            <person name="Manichanh C."/>
            <person name="Arumugam M."/>
            <person name="Batto J."/>
            <person name="Santos M.B.Q.D."/>
            <person name="Blom N."/>
            <person name="Borruel N."/>
            <person name="Burgdorf K.S."/>
            <person name="Boumezbeur F."/>
            <person name="Casellas F."/>
            <person name="Dore J."/>
            <person name="Guarner F."/>
            <person name="Hansen T."/>
            <person name="Hildebrand F."/>
            <person name="Kaas R.S."/>
            <person name="Kennedy S."/>
            <person name="Kristiansen K."/>
            <person name="Kultima J.R."/>
            <person name="Leonard P."/>
            <person name="Levenez F."/>
            <person name="Lund O."/>
            <person name="Moumen B."/>
            <person name="Le Paslier D."/>
            <person name="Pons N."/>
            <person name="Pedersen O."/>
            <person name="Prifti E."/>
            <person name="Qin J."/>
            <person name="Raes J."/>
            <person name="Tap J."/>
            <person name="Tims S."/>
            <person name="Ussery D.W."/>
            <person name="Yamada T."/>
            <person name="MetaHit consortium"/>
            <person name="Renault P."/>
            <person name="Sicheritz-Ponten T."/>
            <person name="Bork P."/>
            <person name="Wang J."/>
            <person name="Brunak S."/>
            <person name="Ehrlich S.D."/>
        </authorList>
    </citation>
    <scope>NUCLEOTIDE SEQUENCE [LARGE SCALE GENOMIC DNA]</scope>
</reference>
<dbReference type="GO" id="GO:0051131">
    <property type="term" value="P:chaperone-mediated protein complex assembly"/>
    <property type="evidence" value="ECO:0007669"/>
    <property type="project" value="TreeGrafter"/>
</dbReference>
<evidence type="ECO:0000256" key="8">
    <source>
        <dbReference type="ARBA" id="ARBA00033461"/>
    </source>
</evidence>
<evidence type="ECO:0000313" key="11">
    <source>
        <dbReference type="EMBL" id="CDF28288.1"/>
    </source>
</evidence>
<evidence type="ECO:0000256" key="5">
    <source>
        <dbReference type="ARBA" id="ARBA00022490"/>
    </source>
</evidence>
<dbReference type="HAMAP" id="MF_00307">
    <property type="entry name" value="PfdB"/>
    <property type="match status" value="1"/>
</dbReference>
<evidence type="ECO:0000256" key="1">
    <source>
        <dbReference type="ARBA" id="ARBA00004496"/>
    </source>
</evidence>
<dbReference type="GO" id="GO:0016272">
    <property type="term" value="C:prefoldin complex"/>
    <property type="evidence" value="ECO:0007669"/>
    <property type="project" value="UniProtKB-UniRule"/>
</dbReference>
<comment type="caution">
    <text evidence="11">The sequence shown here is derived from an EMBL/GenBank/DDBJ whole genome shotgun (WGS) entry which is preliminary data.</text>
</comment>
<keyword evidence="5 9" id="KW-0963">Cytoplasm</keyword>
<feature type="coiled-coil region" evidence="10">
    <location>
        <begin position="7"/>
        <end position="105"/>
    </location>
</feature>
<dbReference type="PANTHER" id="PTHR21431:SF0">
    <property type="entry name" value="PREFOLDIN SUBUNIT 6"/>
    <property type="match status" value="1"/>
</dbReference>
<dbReference type="NCBIfam" id="TIGR02338">
    <property type="entry name" value="gimC_beta"/>
    <property type="match status" value="1"/>
</dbReference>
<dbReference type="GO" id="GO:0051082">
    <property type="term" value="F:unfolded protein binding"/>
    <property type="evidence" value="ECO:0007669"/>
    <property type="project" value="UniProtKB-UniRule"/>
</dbReference>
<dbReference type="GO" id="GO:0051087">
    <property type="term" value="F:protein-folding chaperone binding"/>
    <property type="evidence" value="ECO:0007669"/>
    <property type="project" value="TreeGrafter"/>
</dbReference>
<evidence type="ECO:0000256" key="6">
    <source>
        <dbReference type="ARBA" id="ARBA00023186"/>
    </source>
</evidence>
<comment type="function">
    <text evidence="7 9">Molecular chaperone capable of stabilizing a range of proteins. Seems to fulfill an ATP-independent, HSP70-like function in archaeal de novo protein folding.</text>
</comment>
<comment type="similarity">
    <text evidence="2 9">Belongs to the prefoldin subunit beta family.</text>
</comment>
<gene>
    <name evidence="9" type="primary">pfdB</name>
    <name evidence="11" type="ORF">BN522_00189</name>
</gene>
<dbReference type="CDD" id="cd23162">
    <property type="entry name" value="Prefoldin_beta_GimC"/>
    <property type="match status" value="1"/>
</dbReference>
<dbReference type="SUPFAM" id="SSF46579">
    <property type="entry name" value="Prefoldin"/>
    <property type="match status" value="1"/>
</dbReference>
<evidence type="ECO:0000313" key="12">
    <source>
        <dbReference type="Proteomes" id="UP000018189"/>
    </source>
</evidence>
<dbReference type="InterPro" id="IPR012713">
    <property type="entry name" value="PfdB"/>
</dbReference>
<accession>R7PQS0</accession>
<dbReference type="InterPro" id="IPR009053">
    <property type="entry name" value="Prefoldin"/>
</dbReference>
<evidence type="ECO:0000256" key="4">
    <source>
        <dbReference type="ARBA" id="ARBA00016304"/>
    </source>
</evidence>
<evidence type="ECO:0000256" key="7">
    <source>
        <dbReference type="ARBA" id="ARBA00025077"/>
    </source>
</evidence>
<organism evidence="11 12">
    <name type="scientific">Methanobrevibacter smithii CAG:186</name>
    <dbReference type="NCBI Taxonomy" id="1263088"/>
    <lineage>
        <taxon>Archaea</taxon>
        <taxon>Methanobacteriati</taxon>
        <taxon>Methanobacteriota</taxon>
        <taxon>Methanomada group</taxon>
        <taxon>Methanobacteria</taxon>
        <taxon>Methanobacteriales</taxon>
        <taxon>Methanobacteriaceae</taxon>
        <taxon>Methanobrevibacter</taxon>
    </lineage>
</organism>